<gene>
    <name evidence="2" type="ORF">SI8410_14018204</name>
</gene>
<reference evidence="2" key="1">
    <citation type="submission" date="2020-02" db="EMBL/GenBank/DDBJ databases">
        <authorList>
            <person name="Scholz U."/>
            <person name="Mascher M."/>
            <person name="Fiebig A."/>
        </authorList>
    </citation>
    <scope>NUCLEOTIDE SEQUENCE</scope>
</reference>
<dbReference type="InterPro" id="IPR039749">
    <property type="entry name" value="NUB1"/>
</dbReference>
<evidence type="ECO:0000313" key="2">
    <source>
        <dbReference type="EMBL" id="CAA7407526.1"/>
    </source>
</evidence>
<accession>A0A7I8LD07</accession>
<protein>
    <submittedName>
        <fullName evidence="2">Uncharacterized protein</fullName>
    </submittedName>
</protein>
<proteinExistence type="predicted"/>
<sequence length="286" mass="32610">MEPEKAPAKLRVAGIWCGALEEVPLESWTLDALREEISRRCKGRHPPECINLISGGKVLRDERRCKEKKTLLRLGLKNNSKILASAAASEEERNEVEEEEARVADEPTFEAERLEWLYRTRGAAERLSRRGAYDSLENYHIELKNQTGEKVILGTKTDERRILDLKNFPNSRAVLFGIMLHANGKQILESKSYRDALDVLLMAEQVYSLCNPKVIQVNPSFWNVFGKSFTSWASPGFHLQHRKYIGSIDSTNFATIYQPMSSLPYFISMEGSSHMDISFGSKRLDK</sequence>
<organism evidence="2 3">
    <name type="scientific">Spirodela intermedia</name>
    <name type="common">Intermediate duckweed</name>
    <dbReference type="NCBI Taxonomy" id="51605"/>
    <lineage>
        <taxon>Eukaryota</taxon>
        <taxon>Viridiplantae</taxon>
        <taxon>Streptophyta</taxon>
        <taxon>Embryophyta</taxon>
        <taxon>Tracheophyta</taxon>
        <taxon>Spermatophyta</taxon>
        <taxon>Magnoliopsida</taxon>
        <taxon>Liliopsida</taxon>
        <taxon>Araceae</taxon>
        <taxon>Lemnoideae</taxon>
        <taxon>Spirodela</taxon>
    </lineage>
</organism>
<name>A0A7I8LD07_SPIIN</name>
<feature type="coiled-coil region" evidence="1">
    <location>
        <begin position="79"/>
        <end position="106"/>
    </location>
</feature>
<dbReference type="EMBL" id="LR746277">
    <property type="protein sequence ID" value="CAA7407526.1"/>
    <property type="molecule type" value="Genomic_DNA"/>
</dbReference>
<dbReference type="AlphaFoldDB" id="A0A7I8LD07"/>
<dbReference type="OrthoDB" id="434245at2759"/>
<evidence type="ECO:0000313" key="3">
    <source>
        <dbReference type="Proteomes" id="UP000663760"/>
    </source>
</evidence>
<dbReference type="PANTHER" id="PTHR12948">
    <property type="entry name" value="NEDD8 ULTIMATE BUSTER-1 BS4 PROTEIN"/>
    <property type="match status" value="1"/>
</dbReference>
<keyword evidence="1" id="KW-0175">Coiled coil</keyword>
<evidence type="ECO:0000256" key="1">
    <source>
        <dbReference type="SAM" id="Coils"/>
    </source>
</evidence>
<keyword evidence="3" id="KW-1185">Reference proteome</keyword>
<dbReference type="PANTHER" id="PTHR12948:SF3">
    <property type="entry name" value="NEDD8 ULTIMATE BUSTER 1"/>
    <property type="match status" value="1"/>
</dbReference>
<dbReference type="Proteomes" id="UP000663760">
    <property type="component" value="Chromosome 14"/>
</dbReference>
<dbReference type="GO" id="GO:2000058">
    <property type="term" value="P:regulation of ubiquitin-dependent protein catabolic process"/>
    <property type="evidence" value="ECO:0007669"/>
    <property type="project" value="TreeGrafter"/>
</dbReference>